<proteinExistence type="predicted"/>
<protein>
    <recommendedName>
        <fullName evidence="3">Type II toxin-antitoxin system ParD family antitoxin</fullName>
    </recommendedName>
</protein>
<evidence type="ECO:0008006" key="3">
    <source>
        <dbReference type="Google" id="ProtNLM"/>
    </source>
</evidence>
<dbReference type="AlphaFoldDB" id="E3I6P5"/>
<evidence type="ECO:0000313" key="1">
    <source>
        <dbReference type="EMBL" id="ADP70692.1"/>
    </source>
</evidence>
<dbReference type="eggNOG" id="COG3609">
    <property type="taxonomic scope" value="Bacteria"/>
</dbReference>
<evidence type="ECO:0000313" key="2">
    <source>
        <dbReference type="Proteomes" id="UP000001399"/>
    </source>
</evidence>
<organism evidence="1 2">
    <name type="scientific">Rhodomicrobium vannielii (strain ATCC 17100 / DSM 162 / LMG 4299 / NCIMB 10020 / ATH 3.1.1)</name>
    <dbReference type="NCBI Taxonomy" id="648757"/>
    <lineage>
        <taxon>Bacteria</taxon>
        <taxon>Pseudomonadati</taxon>
        <taxon>Pseudomonadota</taxon>
        <taxon>Alphaproteobacteria</taxon>
        <taxon>Hyphomicrobiales</taxon>
        <taxon>Hyphomicrobiaceae</taxon>
        <taxon>Rhodomicrobium</taxon>
    </lineage>
</organism>
<dbReference type="STRING" id="648757.Rvan_1436"/>
<reference evidence="2" key="1">
    <citation type="journal article" date="2011" name="J. Bacteriol.">
        <title>Genome sequences of eight morphologically diverse alphaproteobacteria.</title>
        <authorList>
            <consortium name="US DOE Joint Genome Institute"/>
            <person name="Brown P.J."/>
            <person name="Kysela D.T."/>
            <person name="Buechlein A."/>
            <person name="Hemmerich C."/>
            <person name="Brun Y.V."/>
        </authorList>
    </citation>
    <scope>NUCLEOTIDE SEQUENCE [LARGE SCALE GENOMIC DNA]</scope>
    <source>
        <strain evidence="2">ATCC 17100 / ATH 3.1.1 / DSM 162 / LMG 4299</strain>
    </source>
</reference>
<accession>E3I6P5</accession>
<keyword evidence="2" id="KW-1185">Reference proteome</keyword>
<sequence>MSNTTRFSVSLNNDKGAALRALVESGVYPSLSSAFDSAVDHLLELERQRKAWWEEIARRCDEAEAHPERLLSLEEFVRGLEEQIEQDEAGMPA</sequence>
<dbReference type="OrthoDB" id="8392969at2"/>
<dbReference type="EMBL" id="CP002292">
    <property type="protein sequence ID" value="ADP70692.1"/>
    <property type="molecule type" value="Genomic_DNA"/>
</dbReference>
<dbReference type="RefSeq" id="WP_013419094.1">
    <property type="nucleotide sequence ID" value="NC_014664.1"/>
</dbReference>
<dbReference type="Proteomes" id="UP000001399">
    <property type="component" value="Chromosome"/>
</dbReference>
<dbReference type="HOGENOM" id="CLU_2397683_0_0_5"/>
<gene>
    <name evidence="1" type="ordered locus">Rvan_1436</name>
</gene>
<dbReference type="KEGG" id="rva:Rvan_1436"/>
<name>E3I6P5_RHOVT</name>